<dbReference type="Pfam" id="PF19576">
    <property type="entry name" value="Acyltransf_2"/>
    <property type="match status" value="1"/>
</dbReference>
<evidence type="ECO:0000256" key="8">
    <source>
        <dbReference type="ARBA" id="ARBA00039866"/>
    </source>
</evidence>
<dbReference type="EMBL" id="BAABWN010000015">
    <property type="protein sequence ID" value="GAA6169861.1"/>
    <property type="molecule type" value="Genomic_DNA"/>
</dbReference>
<dbReference type="Pfam" id="PF13444">
    <property type="entry name" value="Acetyltransf_5"/>
    <property type="match status" value="1"/>
</dbReference>
<evidence type="ECO:0000256" key="9">
    <source>
        <dbReference type="ARBA" id="ARBA00045724"/>
    </source>
</evidence>
<dbReference type="InterPro" id="IPR052351">
    <property type="entry name" value="Ornithine_N-alpha-AT"/>
</dbReference>
<evidence type="ECO:0000256" key="3">
    <source>
        <dbReference type="ARBA" id="ARBA00022679"/>
    </source>
</evidence>
<evidence type="ECO:0000256" key="1">
    <source>
        <dbReference type="ARBA" id="ARBA00005189"/>
    </source>
</evidence>
<organism evidence="12 13">
    <name type="scientific">Sessilibacter corallicola</name>
    <dbReference type="NCBI Taxonomy" id="2904075"/>
    <lineage>
        <taxon>Bacteria</taxon>
        <taxon>Pseudomonadati</taxon>
        <taxon>Pseudomonadota</taxon>
        <taxon>Gammaproteobacteria</taxon>
        <taxon>Cellvibrionales</taxon>
        <taxon>Cellvibrionaceae</taxon>
        <taxon>Sessilibacter</taxon>
    </lineage>
</organism>
<dbReference type="InterPro" id="IPR016181">
    <property type="entry name" value="Acyl_CoA_acyltransferase"/>
</dbReference>
<accession>A0ABQ0AE05</accession>
<comment type="pathway">
    <text evidence="1">Lipid metabolism.</text>
</comment>
<keyword evidence="2" id="KW-0444">Lipid biosynthesis</keyword>
<dbReference type="RefSeq" id="WP_353304265.1">
    <property type="nucleotide sequence ID" value="NZ_BAABWN010000015.1"/>
</dbReference>
<keyword evidence="3" id="KW-0808">Transferase</keyword>
<dbReference type="PANTHER" id="PTHR37323">
    <property type="entry name" value="GCN5-RELATED N-ACETYLTRANSFERASE"/>
    <property type="match status" value="1"/>
</dbReference>
<protein>
    <recommendedName>
        <fullName evidence="8">L-ornithine N(alpha)-acyltransferase</fullName>
        <ecNumber evidence="7">2.3.2.30</ecNumber>
    </recommendedName>
</protein>
<evidence type="ECO:0000256" key="4">
    <source>
        <dbReference type="ARBA" id="ARBA00023098"/>
    </source>
</evidence>
<evidence type="ECO:0000256" key="7">
    <source>
        <dbReference type="ARBA" id="ARBA00039058"/>
    </source>
</evidence>
<evidence type="ECO:0000256" key="2">
    <source>
        <dbReference type="ARBA" id="ARBA00022516"/>
    </source>
</evidence>
<keyword evidence="13" id="KW-1185">Reference proteome</keyword>
<evidence type="ECO:0000313" key="13">
    <source>
        <dbReference type="Proteomes" id="UP001465153"/>
    </source>
</evidence>
<comment type="catalytic activity">
    <reaction evidence="10">
        <text>a (3R)-hydroxyacyl-[ACP] + L-ornithine = a lyso-ornithine lipid + holo-[ACP] + H(+)</text>
        <dbReference type="Rhea" id="RHEA:20633"/>
        <dbReference type="Rhea" id="RHEA-COMP:9685"/>
        <dbReference type="Rhea" id="RHEA-COMP:9945"/>
        <dbReference type="ChEBI" id="CHEBI:15378"/>
        <dbReference type="ChEBI" id="CHEBI:46911"/>
        <dbReference type="ChEBI" id="CHEBI:64479"/>
        <dbReference type="ChEBI" id="CHEBI:78827"/>
        <dbReference type="ChEBI" id="CHEBI:138482"/>
        <dbReference type="EC" id="2.3.2.30"/>
    </reaction>
    <physiologicalReaction direction="left-to-right" evidence="10">
        <dbReference type="Rhea" id="RHEA:20634"/>
    </physiologicalReaction>
</comment>
<evidence type="ECO:0000256" key="6">
    <source>
        <dbReference type="ARBA" id="ARBA00038095"/>
    </source>
</evidence>
<evidence type="ECO:0000313" key="12">
    <source>
        <dbReference type="EMBL" id="GAA6169861.1"/>
    </source>
</evidence>
<name>A0ABQ0AE05_9GAMM</name>
<gene>
    <name evidence="12" type="ORF">NBRC116591_36720</name>
</gene>
<dbReference type="SUPFAM" id="SSF69593">
    <property type="entry name" value="Glycerol-3-phosphate (1)-acyltransferase"/>
    <property type="match status" value="1"/>
</dbReference>
<keyword evidence="5 12" id="KW-0012">Acyltransferase</keyword>
<reference evidence="12 13" key="1">
    <citation type="submission" date="2024-04" db="EMBL/GenBank/DDBJ databases">
        <title>Draft genome sequence of Sessilibacter corallicola NBRC 116591.</title>
        <authorList>
            <person name="Miyakawa T."/>
            <person name="Kusuya Y."/>
            <person name="Miura T."/>
        </authorList>
    </citation>
    <scope>NUCLEOTIDE SEQUENCE [LARGE SCALE GENOMIC DNA]</scope>
    <source>
        <strain evidence="12 13">KU-00831-HH</strain>
    </source>
</reference>
<dbReference type="SUPFAM" id="SSF55729">
    <property type="entry name" value="Acyl-CoA N-acyltransferases (Nat)"/>
    <property type="match status" value="1"/>
</dbReference>
<dbReference type="EC" id="2.3.2.30" evidence="7"/>
<sequence>MIDTERAVNNRFPAFAHQSELIRKPALTLLRKLTHEQEVNQFLDSHRDLGVIDFIDHAFDHFNITYRVSARERQNIPAQGKILIIANHPIGSMDGLAILRLVMEVRRDVKIVADEFLTNIDNLSSSVIASKHLSESAQQVKDALANDHAVILFPANRISKSRPGIKDSRWKPSFLNFARTSQSPVLPIFMQTKNSLLAHSAQFFLKPIAGFLATRKMYDKRQSLIEFRVGEPIDCNALYDDQLNDRTLIHRLRKHLYKLKSNRKPQFETVKTIAHPEDRSELKSELKESILLGETRDQNSIFLAHYEQQSLMREIGRLREFTFRKVGEGTGSRRDLDSYDCDYDHLVLWNHDRLEIAGSYRIGHTRKIVESKGINGLYTRSLFEFEPEFENYLSQAMELGRSFVHPSYWGKNSLDYLWQGIGAYIRHNPEIRYVFGPVSMSASYSKALAEELVYYYEHFYGTETTVAKGKMPFVIREDARLAFDQKYQGLNKDEGMKLLQAAFSAQNCKMPVLFKQYASLYEEGGFKLLAFNIDPDFADCIDGLFIADLTTLKAAKRKRYIG</sequence>
<keyword evidence="4" id="KW-0443">Lipid metabolism</keyword>
<comment type="similarity">
    <text evidence="6">Belongs to the acetyltransferase family. OlsB subfamily.</text>
</comment>
<evidence type="ECO:0000256" key="5">
    <source>
        <dbReference type="ARBA" id="ARBA00023315"/>
    </source>
</evidence>
<dbReference type="Proteomes" id="UP001465153">
    <property type="component" value="Unassembled WGS sequence"/>
</dbReference>
<dbReference type="PANTHER" id="PTHR37323:SF1">
    <property type="entry name" value="L-ORNITHINE N(ALPHA)-ACYLTRANSFERASE"/>
    <property type="match status" value="1"/>
</dbReference>
<evidence type="ECO:0000256" key="10">
    <source>
        <dbReference type="ARBA" id="ARBA00047785"/>
    </source>
</evidence>
<comment type="function">
    <text evidence="9">Catalyzes the first step in the biosynthesis of ornithine lipids, which are phosphorus-free membrane lipids. Catalyzes the 3-hydroxyacyl-acyl carrier protein-dependent acylation of ornithine to form lyso-ornithine lipid (LOL).</text>
</comment>
<dbReference type="GO" id="GO:0016746">
    <property type="term" value="F:acyltransferase activity"/>
    <property type="evidence" value="ECO:0007669"/>
    <property type="project" value="UniProtKB-KW"/>
</dbReference>
<proteinExistence type="inferred from homology"/>
<dbReference type="InterPro" id="IPR045746">
    <property type="entry name" value="ACT14924-like_Acyltransf_dom"/>
</dbReference>
<feature type="domain" description="Putative acyltransferase ACT14924-like acyltransferase" evidence="11">
    <location>
        <begin position="25"/>
        <end position="199"/>
    </location>
</feature>
<comment type="caution">
    <text evidence="12">The sequence shown here is derived from an EMBL/GenBank/DDBJ whole genome shotgun (WGS) entry which is preliminary data.</text>
</comment>
<evidence type="ECO:0000259" key="11">
    <source>
        <dbReference type="Pfam" id="PF19576"/>
    </source>
</evidence>